<dbReference type="GO" id="GO:0004176">
    <property type="term" value="F:ATP-dependent peptidase activity"/>
    <property type="evidence" value="ECO:0007669"/>
    <property type="project" value="InterPro"/>
</dbReference>
<gene>
    <name evidence="1" type="ORF">SAMN05428983_0963</name>
</gene>
<dbReference type="EMBL" id="FNEW01000001">
    <property type="protein sequence ID" value="SDJ28023.1"/>
    <property type="molecule type" value="Genomic_DNA"/>
</dbReference>
<dbReference type="Pfam" id="PF01434">
    <property type="entry name" value="Peptidase_M41"/>
    <property type="match status" value="1"/>
</dbReference>
<dbReference type="GO" id="GO:0005524">
    <property type="term" value="F:ATP binding"/>
    <property type="evidence" value="ECO:0007669"/>
    <property type="project" value="InterPro"/>
</dbReference>
<name>A0A7Z7BHU7_9HYPH</name>
<dbReference type="GO" id="GO:0016887">
    <property type="term" value="F:ATP hydrolysis activity"/>
    <property type="evidence" value="ECO:0007669"/>
    <property type="project" value="InterPro"/>
</dbReference>
<dbReference type="InterPro" id="IPR027417">
    <property type="entry name" value="P-loop_NTPase"/>
</dbReference>
<dbReference type="GO" id="GO:0006508">
    <property type="term" value="P:proteolysis"/>
    <property type="evidence" value="ECO:0007669"/>
    <property type="project" value="UniProtKB-KW"/>
</dbReference>
<dbReference type="InterPro" id="IPR003593">
    <property type="entry name" value="AAA+_ATPase"/>
</dbReference>
<reference evidence="1 2" key="1">
    <citation type="submission" date="2016-10" db="EMBL/GenBank/DDBJ databases">
        <authorList>
            <person name="Varghese N."/>
            <person name="Submissions S."/>
        </authorList>
    </citation>
    <scope>NUCLEOTIDE SEQUENCE [LARGE SCALE GENOMIC DNA]</scope>
    <source>
        <strain evidence="1 2">PDC82</strain>
    </source>
</reference>
<dbReference type="InterPro" id="IPR037219">
    <property type="entry name" value="Peptidase_M41-like"/>
</dbReference>
<dbReference type="GO" id="GO:0004222">
    <property type="term" value="F:metalloendopeptidase activity"/>
    <property type="evidence" value="ECO:0007669"/>
    <property type="project" value="InterPro"/>
</dbReference>
<dbReference type="PANTHER" id="PTHR23076:SF97">
    <property type="entry name" value="ATP-DEPENDENT ZINC METALLOPROTEASE YME1L1"/>
    <property type="match status" value="1"/>
</dbReference>
<dbReference type="Gene3D" id="1.20.58.760">
    <property type="entry name" value="Peptidase M41"/>
    <property type="match status" value="1"/>
</dbReference>
<dbReference type="SUPFAM" id="SSF52540">
    <property type="entry name" value="P-loop containing nucleoside triphosphate hydrolases"/>
    <property type="match status" value="1"/>
</dbReference>
<proteinExistence type="predicted"/>
<organism evidence="1 2">
    <name type="scientific">Agrobacterium fabrum</name>
    <dbReference type="NCBI Taxonomy" id="1176649"/>
    <lineage>
        <taxon>Bacteria</taxon>
        <taxon>Pseudomonadati</taxon>
        <taxon>Pseudomonadota</taxon>
        <taxon>Alphaproteobacteria</taxon>
        <taxon>Hyphomicrobiales</taxon>
        <taxon>Rhizobiaceae</taxon>
        <taxon>Rhizobium/Agrobacterium group</taxon>
        <taxon>Agrobacterium</taxon>
        <taxon>Agrobacterium tumefaciens complex</taxon>
    </lineage>
</organism>
<dbReference type="Pfam" id="PF00004">
    <property type="entry name" value="AAA"/>
    <property type="match status" value="1"/>
</dbReference>
<accession>A0A7Z7BHU7</accession>
<dbReference type="SUPFAM" id="SSF140990">
    <property type="entry name" value="FtsH protease domain-like"/>
    <property type="match status" value="1"/>
</dbReference>
<dbReference type="Gene3D" id="3.40.50.300">
    <property type="entry name" value="P-loop containing nucleotide triphosphate hydrolases"/>
    <property type="match status" value="1"/>
</dbReference>
<evidence type="ECO:0000313" key="2">
    <source>
        <dbReference type="Proteomes" id="UP000198917"/>
    </source>
</evidence>
<dbReference type="CDD" id="cd19481">
    <property type="entry name" value="RecA-like_protease"/>
    <property type="match status" value="1"/>
</dbReference>
<dbReference type="PANTHER" id="PTHR23076">
    <property type="entry name" value="METALLOPROTEASE M41 FTSH"/>
    <property type="match status" value="1"/>
</dbReference>
<sequence>MPTTRSGKRTRVPWKTDTQVRNTTVTLPVFMAYCGVAASLRVWNISHSKFIVTIRAKDDFYYPVYAEAVEAFAAGIWACREFTSYAYEWKDRSFRDEMEAHRNGRAIFIADPDYNLGDDDRLFSDAVLDLQPRTRRHAEAALRRAGLPRADRDIELLLSEPWPRLVKAFQDRRHPMLALERLRTHSRMPAKPVVLPEVAKPFGPTLADMHGYGPAFDWGTDLAKDLADYKAGVLPWRAVDTGVLLSGPPGTGKTMFTGALANTCQVPIIYGSVSRWQEAGALDSHLKAMRASFAEAKEKAPSILLIDEIDTLGSRTDSDRNGGYFRCVLAGLLEQLDGFDRREGVVVIGACNFPEQLDPAIRRPGRLDRHFEVALPDKQSRLSILAFHCGINLDHSQAEKFGVATDGLSGADIEQLVRDAKRTARRRAEALSGTHVIEQLRPLTELPEEYVRHVAVHEAGHALVASEISFGQVSEIRILRYRIDGKNSELGRVQYDQTRDKPKTPADYRNAIAVCLAGIAAELEVFGSFADGAAGSETADLNRATELATILEGGLGMGHTLVVEDQAQLERLRTYNPEFRRNVHDVLQSEFERAKSAIRTRRIALDAIVDRLMEVTVMSGDDVLEIMDRHRRPTVSLAEMAAT</sequence>
<protein>
    <submittedName>
        <fullName evidence="1">ATP-dependent Zn proteases</fullName>
    </submittedName>
</protein>
<dbReference type="InterPro" id="IPR000642">
    <property type="entry name" value="Peptidase_M41"/>
</dbReference>
<dbReference type="SMART" id="SM00382">
    <property type="entry name" value="AAA"/>
    <property type="match status" value="1"/>
</dbReference>
<keyword evidence="1" id="KW-0378">Hydrolase</keyword>
<keyword evidence="1" id="KW-0645">Protease</keyword>
<dbReference type="AlphaFoldDB" id="A0A7Z7BHU7"/>
<dbReference type="RefSeq" id="WP_080808479.1">
    <property type="nucleotide sequence ID" value="NZ_CP048558.1"/>
</dbReference>
<evidence type="ECO:0000313" key="1">
    <source>
        <dbReference type="EMBL" id="SDJ28023.1"/>
    </source>
</evidence>
<dbReference type="InterPro" id="IPR003959">
    <property type="entry name" value="ATPase_AAA_core"/>
</dbReference>
<dbReference type="Gene3D" id="1.10.8.60">
    <property type="match status" value="1"/>
</dbReference>
<dbReference type="Proteomes" id="UP000198917">
    <property type="component" value="Unassembled WGS sequence"/>
</dbReference>
<comment type="caution">
    <text evidence="1">The sequence shown here is derived from an EMBL/GenBank/DDBJ whole genome shotgun (WGS) entry which is preliminary data.</text>
</comment>